<dbReference type="STRING" id="933388.S8AYQ5"/>
<dbReference type="PROSITE" id="PS51782">
    <property type="entry name" value="LYSM"/>
    <property type="match status" value="3"/>
</dbReference>
<keyword evidence="2" id="KW-0732">Signal</keyword>
<reference evidence="6 7" key="1">
    <citation type="journal article" date="2013" name="PLoS ONE">
        <title>Genomic and secretomic analyses reveal unique features of the lignocellulolytic enzyme system of Penicillium decumbens.</title>
        <authorList>
            <person name="Liu G."/>
            <person name="Zhang L."/>
            <person name="Wei X."/>
            <person name="Zou G."/>
            <person name="Qin Y."/>
            <person name="Ma L."/>
            <person name="Li J."/>
            <person name="Zheng H."/>
            <person name="Wang S."/>
            <person name="Wang C."/>
            <person name="Xun L."/>
            <person name="Zhao G.-P."/>
            <person name="Zhou Z."/>
            <person name="Qu Y."/>
        </authorList>
    </citation>
    <scope>NUCLEOTIDE SEQUENCE [LARGE SCALE GENOMIC DNA]</scope>
    <source>
        <strain evidence="7">114-2 / CGMCC 5302</strain>
    </source>
</reference>
<feature type="domain" description="LysM" evidence="5">
    <location>
        <begin position="104"/>
        <end position="150"/>
    </location>
</feature>
<feature type="region of interest" description="Disordered" evidence="4">
    <location>
        <begin position="75"/>
        <end position="95"/>
    </location>
</feature>
<dbReference type="GO" id="GO:0008061">
    <property type="term" value="F:chitin binding"/>
    <property type="evidence" value="ECO:0007669"/>
    <property type="project" value="UniProtKB-KW"/>
</dbReference>
<evidence type="ECO:0000256" key="2">
    <source>
        <dbReference type="ARBA" id="ARBA00022729"/>
    </source>
</evidence>
<dbReference type="PANTHER" id="PTHR34997">
    <property type="entry name" value="AM15"/>
    <property type="match status" value="1"/>
</dbReference>
<dbReference type="PhylomeDB" id="S8AYQ5"/>
<protein>
    <submittedName>
        <fullName evidence="6">Peptidoglycan binding domain-containing protein</fullName>
    </submittedName>
</protein>
<dbReference type="eggNOG" id="KOG2806">
    <property type="taxonomic scope" value="Eukaryota"/>
</dbReference>
<evidence type="ECO:0000259" key="5">
    <source>
        <dbReference type="PROSITE" id="PS51782"/>
    </source>
</evidence>
<organism evidence="6 7">
    <name type="scientific">Penicillium oxalicum (strain 114-2 / CGMCC 5302)</name>
    <name type="common">Penicillium decumbens</name>
    <dbReference type="NCBI Taxonomy" id="933388"/>
    <lineage>
        <taxon>Eukaryota</taxon>
        <taxon>Fungi</taxon>
        <taxon>Dikarya</taxon>
        <taxon>Ascomycota</taxon>
        <taxon>Pezizomycotina</taxon>
        <taxon>Eurotiomycetes</taxon>
        <taxon>Eurotiomycetidae</taxon>
        <taxon>Eurotiales</taxon>
        <taxon>Aspergillaceae</taxon>
        <taxon>Penicillium</taxon>
    </lineage>
</organism>
<keyword evidence="3" id="KW-0843">Virulence</keyword>
<evidence type="ECO:0000256" key="4">
    <source>
        <dbReference type="SAM" id="MobiDB-lite"/>
    </source>
</evidence>
<accession>S8AYQ5</accession>
<dbReference type="PANTHER" id="PTHR34997:SF2">
    <property type="entry name" value="LYSM DOMAIN-CONTAINING PROTEIN-RELATED"/>
    <property type="match status" value="1"/>
</dbReference>
<dbReference type="Proteomes" id="UP000019376">
    <property type="component" value="Unassembled WGS sequence"/>
</dbReference>
<feature type="compositionally biased region" description="Low complexity" evidence="4">
    <location>
        <begin position="75"/>
        <end position="92"/>
    </location>
</feature>
<dbReference type="SMART" id="SM00257">
    <property type="entry name" value="LysM"/>
    <property type="match status" value="3"/>
</dbReference>
<dbReference type="Gene3D" id="3.10.350.10">
    <property type="entry name" value="LysM domain"/>
    <property type="match status" value="3"/>
</dbReference>
<evidence type="ECO:0000256" key="3">
    <source>
        <dbReference type="ARBA" id="ARBA00023026"/>
    </source>
</evidence>
<dbReference type="EMBL" id="KB644413">
    <property type="protein sequence ID" value="EPS31543.1"/>
    <property type="molecule type" value="Genomic_DNA"/>
</dbReference>
<dbReference type="OrthoDB" id="5985073at2759"/>
<gene>
    <name evidence="6" type="ORF">PDE_06498</name>
</gene>
<proteinExistence type="predicted"/>
<evidence type="ECO:0000313" key="6">
    <source>
        <dbReference type="EMBL" id="EPS31543.1"/>
    </source>
</evidence>
<dbReference type="CDD" id="cd00118">
    <property type="entry name" value="LysM"/>
    <property type="match status" value="3"/>
</dbReference>
<dbReference type="AlphaFoldDB" id="S8AYQ5"/>
<dbReference type="InterPro" id="IPR036779">
    <property type="entry name" value="LysM_dom_sf"/>
</dbReference>
<sequence length="236" mass="25465">MNCQPYSCNQFRNERRASRLTKFHKVVDGDNCAAISKEYGISQADFLTWNPDVGADCKNLWLDNYVCVGLTPTSTSGTPPSTSTTSGIATPTPTQPNMTKGCTKFHKVVDGDNCAAISKEYGISQADFLTWNPDVGADCTNLWLGNYACVEASPSSNPSPTTTLSPSPTSEVTPTPTLPNMVDGCIQFHKVENGDICASIATQYGISQADFLAWNPYVGDGCKNLWLGYYVCVGKQ</sequence>
<dbReference type="SUPFAM" id="SSF54106">
    <property type="entry name" value="LysM domain"/>
    <property type="match status" value="3"/>
</dbReference>
<feature type="domain" description="LysM" evidence="5">
    <location>
        <begin position="22"/>
        <end position="68"/>
    </location>
</feature>
<evidence type="ECO:0000313" key="7">
    <source>
        <dbReference type="Proteomes" id="UP000019376"/>
    </source>
</evidence>
<dbReference type="InterPro" id="IPR052210">
    <property type="entry name" value="LysM1-like"/>
</dbReference>
<keyword evidence="7" id="KW-1185">Reference proteome</keyword>
<keyword evidence="1" id="KW-0147">Chitin-binding</keyword>
<dbReference type="HOGENOM" id="CLU_010591_0_2_1"/>
<dbReference type="Pfam" id="PF01476">
    <property type="entry name" value="LysM"/>
    <property type="match status" value="3"/>
</dbReference>
<feature type="domain" description="LysM" evidence="5">
    <location>
        <begin position="187"/>
        <end position="233"/>
    </location>
</feature>
<name>S8AYQ5_PENO1</name>
<dbReference type="InterPro" id="IPR018392">
    <property type="entry name" value="LysM"/>
</dbReference>
<evidence type="ECO:0000256" key="1">
    <source>
        <dbReference type="ARBA" id="ARBA00022669"/>
    </source>
</evidence>